<evidence type="ECO:0000256" key="2">
    <source>
        <dbReference type="SAM" id="Phobius"/>
    </source>
</evidence>
<comment type="caution">
    <text evidence="3">The sequence shown here is derived from an EMBL/GenBank/DDBJ whole genome shotgun (WGS) entry which is preliminary data.</text>
</comment>
<dbReference type="PANTHER" id="PTHR30221">
    <property type="entry name" value="SMALL-CONDUCTANCE MECHANOSENSITIVE CHANNEL"/>
    <property type="match status" value="1"/>
</dbReference>
<organism evidence="3 4">
    <name type="scientific">Glycomyces albidus</name>
    <dbReference type="NCBI Taxonomy" id="2656774"/>
    <lineage>
        <taxon>Bacteria</taxon>
        <taxon>Bacillati</taxon>
        <taxon>Actinomycetota</taxon>
        <taxon>Actinomycetes</taxon>
        <taxon>Glycomycetales</taxon>
        <taxon>Glycomycetaceae</taxon>
        <taxon>Glycomyces</taxon>
    </lineage>
</organism>
<dbReference type="Pfam" id="PF05552">
    <property type="entry name" value="MS_channel_1st_1"/>
    <property type="match status" value="2"/>
</dbReference>
<feature type="transmembrane region" description="Helical" evidence="2">
    <location>
        <begin position="105"/>
        <end position="133"/>
    </location>
</feature>
<feature type="compositionally biased region" description="Polar residues" evidence="1">
    <location>
        <begin position="223"/>
        <end position="237"/>
    </location>
</feature>
<sequence length="296" mass="31755">MNFTQSFQNMMDSVVAFVPRALAFLAILIIGWIVAKVIGRLIGKLLHKVGLDRVGERSGLRRFTGKFELSDLLGKVVYYMLLLFTLQLAFGAFGNNPVSTLLNQLVAWLPLLFVALVIVVVAFAIANAVYSLVNGMLSDTSYGKTVARICQVAIVFFGAVAAFGQVGIATTVTTPIMWTVLAIVAGVTIVGVGGGLITPMRQRWEKMLNTAESEAGKMKEKQQSQSTDATKSMSRTYASERYGAETNTQVREPMPPTGTPASSPAAPTTGEAGMGERGARRGRGEGTQGRIDPTTR</sequence>
<reference evidence="3 4" key="1">
    <citation type="submission" date="2019-10" db="EMBL/GenBank/DDBJ databases">
        <title>Glycomyces albidus sp. nov., a novel actinomycete isolated from rhizosphere soil of wheat (Triticum aestivum L.).</title>
        <authorList>
            <person name="Qian L."/>
        </authorList>
    </citation>
    <scope>NUCLEOTIDE SEQUENCE [LARGE SCALE GENOMIC DNA]</scope>
    <source>
        <strain evidence="3 4">NEAU-7082</strain>
    </source>
</reference>
<feature type="transmembrane region" description="Helical" evidence="2">
    <location>
        <begin position="76"/>
        <end position="93"/>
    </location>
</feature>
<proteinExistence type="predicted"/>
<keyword evidence="2" id="KW-1133">Transmembrane helix</keyword>
<keyword evidence="2" id="KW-0472">Membrane</keyword>
<protein>
    <submittedName>
        <fullName evidence="3">Uncharacterized protein</fullName>
    </submittedName>
</protein>
<feature type="transmembrane region" description="Helical" evidence="2">
    <location>
        <begin position="176"/>
        <end position="197"/>
    </location>
</feature>
<name>A0A6L5GGX6_9ACTN</name>
<dbReference type="RefSeq" id="WP_153028051.1">
    <property type="nucleotide sequence ID" value="NZ_WIAO01000076.1"/>
</dbReference>
<dbReference type="InterPro" id="IPR045275">
    <property type="entry name" value="MscS_archaea/bacteria_type"/>
</dbReference>
<evidence type="ECO:0000313" key="3">
    <source>
        <dbReference type="EMBL" id="MQM28984.1"/>
    </source>
</evidence>
<dbReference type="EMBL" id="WIAO01000076">
    <property type="protein sequence ID" value="MQM28984.1"/>
    <property type="molecule type" value="Genomic_DNA"/>
</dbReference>
<feature type="transmembrane region" description="Helical" evidence="2">
    <location>
        <begin position="20"/>
        <end position="38"/>
    </location>
</feature>
<dbReference type="GO" id="GO:0008381">
    <property type="term" value="F:mechanosensitive monoatomic ion channel activity"/>
    <property type="evidence" value="ECO:0007669"/>
    <property type="project" value="InterPro"/>
</dbReference>
<keyword evidence="4" id="KW-1185">Reference proteome</keyword>
<dbReference type="AlphaFoldDB" id="A0A6L5GGX6"/>
<dbReference type="PANTHER" id="PTHR30221:SF1">
    <property type="entry name" value="SMALL-CONDUCTANCE MECHANOSENSITIVE CHANNEL"/>
    <property type="match status" value="1"/>
</dbReference>
<gene>
    <name evidence="3" type="ORF">GFD30_25980</name>
</gene>
<dbReference type="InterPro" id="IPR008910">
    <property type="entry name" value="MSC_TM_helix"/>
</dbReference>
<keyword evidence="2" id="KW-0812">Transmembrane</keyword>
<feature type="transmembrane region" description="Helical" evidence="2">
    <location>
        <begin position="145"/>
        <end position="164"/>
    </location>
</feature>
<accession>A0A6L5GGX6</accession>
<evidence type="ECO:0000313" key="4">
    <source>
        <dbReference type="Proteomes" id="UP000477750"/>
    </source>
</evidence>
<feature type="compositionally biased region" description="Low complexity" evidence="1">
    <location>
        <begin position="259"/>
        <end position="271"/>
    </location>
</feature>
<dbReference type="Proteomes" id="UP000477750">
    <property type="component" value="Unassembled WGS sequence"/>
</dbReference>
<feature type="region of interest" description="Disordered" evidence="1">
    <location>
        <begin position="211"/>
        <end position="296"/>
    </location>
</feature>
<evidence type="ECO:0000256" key="1">
    <source>
        <dbReference type="SAM" id="MobiDB-lite"/>
    </source>
</evidence>
<dbReference type="Gene3D" id="1.10.287.1260">
    <property type="match status" value="1"/>
</dbReference>